<feature type="transmembrane region" description="Helical" evidence="8">
    <location>
        <begin position="426"/>
        <end position="443"/>
    </location>
</feature>
<evidence type="ECO:0000256" key="5">
    <source>
        <dbReference type="ARBA" id="ARBA00022989"/>
    </source>
</evidence>
<dbReference type="SUPFAM" id="SSF82689">
    <property type="entry name" value="Mechanosensitive channel protein MscS (YggB), C-terminal domain"/>
    <property type="match status" value="1"/>
</dbReference>
<dbReference type="Proteomes" id="UP000217935">
    <property type="component" value="Chromosome"/>
</dbReference>
<feature type="domain" description="DUF3772" evidence="11">
    <location>
        <begin position="123"/>
        <end position="182"/>
    </location>
</feature>
<feature type="transmembrane region" description="Helical" evidence="8">
    <location>
        <begin position="347"/>
        <end position="368"/>
    </location>
</feature>
<protein>
    <submittedName>
        <fullName evidence="13">Mechanosensitive ion channel protein MscS</fullName>
    </submittedName>
</protein>
<dbReference type="Pfam" id="PF00924">
    <property type="entry name" value="MS_channel_2nd"/>
    <property type="match status" value="1"/>
</dbReference>
<evidence type="ECO:0000313" key="14">
    <source>
        <dbReference type="Proteomes" id="UP000217935"/>
    </source>
</evidence>
<accession>A0A291GAI2</accession>
<feature type="domain" description="Mechanosensitive ion channel MscS C-terminal" evidence="12">
    <location>
        <begin position="675"/>
        <end position="757"/>
    </location>
</feature>
<dbReference type="PROSITE" id="PS01246">
    <property type="entry name" value="UPF0003"/>
    <property type="match status" value="1"/>
</dbReference>
<dbReference type="InterPro" id="IPR011014">
    <property type="entry name" value="MscS_channel_TM-2"/>
</dbReference>
<keyword evidence="14" id="KW-1185">Reference proteome</keyword>
<evidence type="ECO:0000256" key="6">
    <source>
        <dbReference type="ARBA" id="ARBA00023136"/>
    </source>
</evidence>
<dbReference type="InterPro" id="IPR023408">
    <property type="entry name" value="MscS_beta-dom_sf"/>
</dbReference>
<dbReference type="AlphaFoldDB" id="A0A291GAI2"/>
<feature type="transmembrane region" description="Helical" evidence="8">
    <location>
        <begin position="400"/>
        <end position="420"/>
    </location>
</feature>
<comment type="similarity">
    <text evidence="2">Belongs to the MscS (TC 1.A.23) family.</text>
</comment>
<dbReference type="OrthoDB" id="9799209at2"/>
<dbReference type="SUPFAM" id="SSF50182">
    <property type="entry name" value="Sm-like ribonucleoproteins"/>
    <property type="match status" value="1"/>
</dbReference>
<evidence type="ECO:0000256" key="8">
    <source>
        <dbReference type="SAM" id="Phobius"/>
    </source>
</evidence>
<dbReference type="InterPro" id="IPR049278">
    <property type="entry name" value="MS_channel_C"/>
</dbReference>
<dbReference type="GO" id="GO:0005886">
    <property type="term" value="C:plasma membrane"/>
    <property type="evidence" value="ECO:0007669"/>
    <property type="project" value="UniProtKB-SubCell"/>
</dbReference>
<evidence type="ECO:0000256" key="2">
    <source>
        <dbReference type="ARBA" id="ARBA00008017"/>
    </source>
</evidence>
<evidence type="ECO:0000259" key="12">
    <source>
        <dbReference type="Pfam" id="PF21082"/>
    </source>
</evidence>
<feature type="chain" id="PRO_5013194501" evidence="9">
    <location>
        <begin position="24"/>
        <end position="813"/>
    </location>
</feature>
<keyword evidence="5 8" id="KW-1133">Transmembrane helix</keyword>
<feature type="transmembrane region" description="Helical" evidence="8">
    <location>
        <begin position="464"/>
        <end position="486"/>
    </location>
</feature>
<keyword evidence="6 8" id="KW-0472">Membrane</keyword>
<dbReference type="SUPFAM" id="SSF82861">
    <property type="entry name" value="Mechanosensitive channel protein MscS (YggB), transmembrane region"/>
    <property type="match status" value="1"/>
</dbReference>
<keyword evidence="3" id="KW-1003">Cell membrane</keyword>
<keyword evidence="4 8" id="KW-0812">Transmembrane</keyword>
<evidence type="ECO:0000256" key="7">
    <source>
        <dbReference type="SAM" id="MobiDB-lite"/>
    </source>
</evidence>
<feature type="signal peptide" evidence="9">
    <location>
        <begin position="1"/>
        <end position="23"/>
    </location>
</feature>
<dbReference type="Pfam" id="PF12607">
    <property type="entry name" value="DUF3772"/>
    <property type="match status" value="1"/>
</dbReference>
<evidence type="ECO:0000259" key="10">
    <source>
        <dbReference type="Pfam" id="PF00924"/>
    </source>
</evidence>
<dbReference type="EMBL" id="CP022196">
    <property type="protein sequence ID" value="ATG47167.1"/>
    <property type="molecule type" value="Genomic_DNA"/>
</dbReference>
<feature type="transmembrane region" description="Helical" evidence="8">
    <location>
        <begin position="269"/>
        <end position="290"/>
    </location>
</feature>
<dbReference type="InterPro" id="IPR010920">
    <property type="entry name" value="LSM_dom_sf"/>
</dbReference>
<dbReference type="PANTHER" id="PTHR30347:SF1">
    <property type="entry name" value="MECHANOSENSITIVE CHANNEL MSCK"/>
    <property type="match status" value="1"/>
</dbReference>
<dbReference type="InterPro" id="IPR006685">
    <property type="entry name" value="MscS_channel_2nd"/>
</dbReference>
<dbReference type="InterPro" id="IPR011066">
    <property type="entry name" value="MscS_channel_C_sf"/>
</dbReference>
<sequence length="813" mass="86835">MIAQFLTRFFLILCLALPLAARAQDGVSPDYTQWDKAASAAETRIGDSDTSNADLEQLRDDLVVWRESFLAAENSNGTRIDTLKAQIEALGVAPAEGETESAEIAQRRKELNKQLEAAQAPVKTAEEAYTRANGLIAEIDQVLTERQADVLMQRAPSPLNPTLWPTAVKALGQTAGAAWTTVSEAARSESGQKILRSNTASIVFYLVIALVLVARGRLWSERMTDWVRKRVSGDAGKGVTGFLASIGQIVVPLAGLIAITLAAGASGLLGPRGIIVFGSIPQIGLAYFFWRWIAGRLFYPTGAGEPILDLGAVRRAEATTMGTLAGVMAVLNDALIQLADIDDFSEATLAVLTFPLVAIACLALIRLAGILTPGETRGGEEDKDEPETEHGFAQLILRTLARVVFLASVAALLLAAAGYMNAGKGIVFPLLRSIGLLGFVAILSRLGYDLYALVTRQPGGAKDALVPVLLSFVIVLASLPFFALLWGMREDQLWELWARLREGISFGGVTISPTSFITLVVVFMIGMGLTRLLKTALTSTVLPKTKIDKGGQNAIVAGAGYVGVVLSAIMAIVAAGIDLSALAIVAGALSVGIGFGLQNIVQNFVSGIILLIERPISEGDWIDLGNGSMGIVKDISVRSTRVETFDKTDLIVPNADLISNQVTNYTRGNLIGRVIIPVGVAYGTDTRKVEAILREIAEDHAMVAVNPKPQVLFLNFGADALEFEIRAILRDVTYVLAVKNDINHAIAKRFAEEGIEIPFAQRDIWLRNPEALQPKPAQSAVPEAAVPERAMIEPSDLEEGTGEAVEDGEGEST</sequence>
<organism evidence="13 14">
    <name type="scientific">Celeribacter ethanolicus</name>
    <dbReference type="NCBI Taxonomy" id="1758178"/>
    <lineage>
        <taxon>Bacteria</taxon>
        <taxon>Pseudomonadati</taxon>
        <taxon>Pseudomonadota</taxon>
        <taxon>Alphaproteobacteria</taxon>
        <taxon>Rhodobacterales</taxon>
        <taxon>Roseobacteraceae</taxon>
        <taxon>Celeribacter</taxon>
    </lineage>
</organism>
<dbReference type="Gene3D" id="3.30.70.100">
    <property type="match status" value="1"/>
</dbReference>
<evidence type="ECO:0000256" key="4">
    <source>
        <dbReference type="ARBA" id="ARBA00022692"/>
    </source>
</evidence>
<dbReference type="Gene3D" id="1.10.287.1260">
    <property type="match status" value="1"/>
</dbReference>
<dbReference type="InterPro" id="IPR006686">
    <property type="entry name" value="MscS_channel_CS"/>
</dbReference>
<dbReference type="RefSeq" id="WP_096805281.1">
    <property type="nucleotide sequence ID" value="NZ_CP022196.1"/>
</dbReference>
<feature type="transmembrane region" description="Helical" evidence="8">
    <location>
        <begin position="202"/>
        <end position="218"/>
    </location>
</feature>
<dbReference type="STRING" id="1758178.GCA_001550095_03202"/>
<evidence type="ECO:0000256" key="9">
    <source>
        <dbReference type="SAM" id="SignalP"/>
    </source>
</evidence>
<feature type="transmembrane region" description="Helical" evidence="8">
    <location>
        <begin position="554"/>
        <end position="575"/>
    </location>
</feature>
<evidence type="ECO:0000259" key="11">
    <source>
        <dbReference type="Pfam" id="PF12607"/>
    </source>
</evidence>
<feature type="transmembrane region" description="Helical" evidence="8">
    <location>
        <begin position="506"/>
        <end position="533"/>
    </location>
</feature>
<feature type="region of interest" description="Disordered" evidence="7">
    <location>
        <begin position="771"/>
        <end position="813"/>
    </location>
</feature>
<dbReference type="InterPro" id="IPR022249">
    <property type="entry name" value="DUF3772"/>
</dbReference>
<evidence type="ECO:0000313" key="13">
    <source>
        <dbReference type="EMBL" id="ATG47167.1"/>
    </source>
</evidence>
<dbReference type="GO" id="GO:0008381">
    <property type="term" value="F:mechanosensitive monoatomic ion channel activity"/>
    <property type="evidence" value="ECO:0007669"/>
    <property type="project" value="UniProtKB-ARBA"/>
</dbReference>
<feature type="domain" description="Mechanosensitive ion channel MscS" evidence="10">
    <location>
        <begin position="599"/>
        <end position="667"/>
    </location>
</feature>
<dbReference type="KEGG" id="ceh:CEW89_06045"/>
<name>A0A291GAI2_9RHOB</name>
<feature type="transmembrane region" description="Helical" evidence="8">
    <location>
        <begin position="581"/>
        <end position="601"/>
    </location>
</feature>
<keyword evidence="9" id="KW-0732">Signal</keyword>
<dbReference type="Gene3D" id="2.30.30.60">
    <property type="match status" value="1"/>
</dbReference>
<evidence type="ECO:0000256" key="3">
    <source>
        <dbReference type="ARBA" id="ARBA00022475"/>
    </source>
</evidence>
<dbReference type="PANTHER" id="PTHR30347">
    <property type="entry name" value="POTASSIUM CHANNEL RELATED"/>
    <property type="match status" value="1"/>
</dbReference>
<evidence type="ECO:0000256" key="1">
    <source>
        <dbReference type="ARBA" id="ARBA00004651"/>
    </source>
</evidence>
<gene>
    <name evidence="13" type="ORF">CEW89_06045</name>
</gene>
<proteinExistence type="inferred from homology"/>
<feature type="compositionally biased region" description="Acidic residues" evidence="7">
    <location>
        <begin position="795"/>
        <end position="813"/>
    </location>
</feature>
<dbReference type="InterPro" id="IPR052702">
    <property type="entry name" value="MscS-like_channel"/>
</dbReference>
<feature type="transmembrane region" description="Helical" evidence="8">
    <location>
        <begin position="239"/>
        <end position="263"/>
    </location>
</feature>
<reference evidence="13 14" key="1">
    <citation type="submission" date="2017-06" db="EMBL/GenBank/DDBJ databases">
        <title>Celeribacter sp. TSPH2 complete genome sequence.</title>
        <authorList>
            <person name="Woo J.-H."/>
            <person name="Kim H.-S."/>
        </authorList>
    </citation>
    <scope>NUCLEOTIDE SEQUENCE [LARGE SCALE GENOMIC DNA]</scope>
    <source>
        <strain evidence="13 14">TSPH2</strain>
    </source>
</reference>
<dbReference type="Pfam" id="PF21082">
    <property type="entry name" value="MS_channel_3rd"/>
    <property type="match status" value="1"/>
</dbReference>
<comment type="subcellular location">
    <subcellularLocation>
        <location evidence="1">Cell membrane</location>
        <topology evidence="1">Multi-pass membrane protein</topology>
    </subcellularLocation>
</comment>